<accession>A0A5B7IQB9</accession>
<dbReference type="Proteomes" id="UP000324222">
    <property type="component" value="Unassembled WGS sequence"/>
</dbReference>
<name>A0A5B7IQB9_PORTR</name>
<evidence type="ECO:0000313" key="1">
    <source>
        <dbReference type="EMBL" id="MPC86002.1"/>
    </source>
</evidence>
<sequence length="33" mass="3569">MLYVSCTMKSLSVFVCQDSLEMASSAPRGQPVC</sequence>
<evidence type="ECO:0000313" key="2">
    <source>
        <dbReference type="Proteomes" id="UP000324222"/>
    </source>
</evidence>
<reference evidence="1 2" key="1">
    <citation type="submission" date="2019-05" db="EMBL/GenBank/DDBJ databases">
        <title>Another draft genome of Portunus trituberculatus and its Hox gene families provides insights of decapod evolution.</title>
        <authorList>
            <person name="Jeong J.-H."/>
            <person name="Song I."/>
            <person name="Kim S."/>
            <person name="Choi T."/>
            <person name="Kim D."/>
            <person name="Ryu S."/>
            <person name="Kim W."/>
        </authorList>
    </citation>
    <scope>NUCLEOTIDE SEQUENCE [LARGE SCALE GENOMIC DNA]</scope>
    <source>
        <tissue evidence="1">Muscle</tissue>
    </source>
</reference>
<protein>
    <submittedName>
        <fullName evidence="1">Uncharacterized protein</fullName>
    </submittedName>
</protein>
<dbReference type="AlphaFoldDB" id="A0A5B7IQB9"/>
<dbReference type="EMBL" id="VSRR010070249">
    <property type="protein sequence ID" value="MPC86002.1"/>
    <property type="molecule type" value="Genomic_DNA"/>
</dbReference>
<keyword evidence="2" id="KW-1185">Reference proteome</keyword>
<proteinExistence type="predicted"/>
<organism evidence="1 2">
    <name type="scientific">Portunus trituberculatus</name>
    <name type="common">Swimming crab</name>
    <name type="synonym">Neptunus trituberculatus</name>
    <dbReference type="NCBI Taxonomy" id="210409"/>
    <lineage>
        <taxon>Eukaryota</taxon>
        <taxon>Metazoa</taxon>
        <taxon>Ecdysozoa</taxon>
        <taxon>Arthropoda</taxon>
        <taxon>Crustacea</taxon>
        <taxon>Multicrustacea</taxon>
        <taxon>Malacostraca</taxon>
        <taxon>Eumalacostraca</taxon>
        <taxon>Eucarida</taxon>
        <taxon>Decapoda</taxon>
        <taxon>Pleocyemata</taxon>
        <taxon>Brachyura</taxon>
        <taxon>Eubrachyura</taxon>
        <taxon>Portunoidea</taxon>
        <taxon>Portunidae</taxon>
        <taxon>Portuninae</taxon>
        <taxon>Portunus</taxon>
    </lineage>
</organism>
<comment type="caution">
    <text evidence="1">The sequence shown here is derived from an EMBL/GenBank/DDBJ whole genome shotgun (WGS) entry which is preliminary data.</text>
</comment>
<gene>
    <name evidence="1" type="ORF">E2C01_080814</name>
</gene>